<dbReference type="InterPro" id="IPR027278">
    <property type="entry name" value="ACCD_DCysDesulf"/>
</dbReference>
<organism evidence="7">
    <name type="scientific">uncultured Flavobacteriia bacterium</name>
    <dbReference type="NCBI Taxonomy" id="212695"/>
    <lineage>
        <taxon>Bacteria</taxon>
        <taxon>Pseudomonadati</taxon>
        <taxon>Bacteroidota</taxon>
        <taxon>Flavobacteriia</taxon>
        <taxon>environmental samples</taxon>
    </lineage>
</organism>
<reference evidence="7" key="2">
    <citation type="journal article" date="2012" name="Environ. Microbiol.">
        <title>Genomic content of uncultured Bacteroidetes from contrasting oceanic provinces in the North Atlantic Ocean.</title>
        <authorList>
            <person name="Gomez-Pereira P.R."/>
            <person name="Schuler M."/>
            <person name="Fuchs B.M."/>
            <person name="Bennke C."/>
            <person name="Teeling H."/>
            <person name="Waldmann J."/>
            <person name="Richter M."/>
            <person name="Barbe V."/>
            <person name="Bataille E."/>
            <person name="Glockner F.O."/>
            <person name="Amann R."/>
        </authorList>
    </citation>
    <scope>NUCLEOTIDE SEQUENCE</scope>
</reference>
<dbReference type="PANTHER" id="PTHR43780">
    <property type="entry name" value="1-AMINOCYCLOPROPANE-1-CARBOXYLATE DEAMINASE-RELATED"/>
    <property type="match status" value="1"/>
</dbReference>
<evidence type="ECO:0000256" key="1">
    <source>
        <dbReference type="ARBA" id="ARBA00001933"/>
    </source>
</evidence>
<dbReference type="PIRSF" id="PIRSF006278">
    <property type="entry name" value="ACCD_DCysDesulf"/>
    <property type="match status" value="1"/>
</dbReference>
<feature type="active site" description="Nucleophile" evidence="4">
    <location>
        <position position="65"/>
    </location>
</feature>
<keyword evidence="3 5" id="KW-0663">Pyridoxal phosphate</keyword>
<reference evidence="7" key="1">
    <citation type="submission" date="2010-05" db="EMBL/GenBank/DDBJ databases">
        <authorList>
            <person name="Genoscope - CEA"/>
        </authorList>
    </citation>
    <scope>NUCLEOTIDE SEQUENCE</scope>
</reference>
<name>F4MLR0_9BACT</name>
<protein>
    <submittedName>
        <fullName evidence="7">Protein with similarity to 1-aminocyclopropane-1-carboxylate deaminase</fullName>
    </submittedName>
</protein>
<dbReference type="SUPFAM" id="SSF53686">
    <property type="entry name" value="Tryptophan synthase beta subunit-like PLP-dependent enzymes"/>
    <property type="match status" value="1"/>
</dbReference>
<evidence type="ECO:0000256" key="2">
    <source>
        <dbReference type="ARBA" id="ARBA00008639"/>
    </source>
</evidence>
<comment type="similarity">
    <text evidence="2">Belongs to the ACC deaminase/D-cysteine desulfhydrase family.</text>
</comment>
<gene>
    <name evidence="7" type="ORF">S3_805_0008</name>
</gene>
<accession>F4MLR0</accession>
<evidence type="ECO:0000256" key="3">
    <source>
        <dbReference type="ARBA" id="ARBA00022898"/>
    </source>
</evidence>
<dbReference type="Pfam" id="PF00291">
    <property type="entry name" value="PALP"/>
    <property type="match status" value="1"/>
</dbReference>
<dbReference type="InterPro" id="IPR001926">
    <property type="entry name" value="TrpB-like_PALP"/>
</dbReference>
<evidence type="ECO:0000256" key="4">
    <source>
        <dbReference type="PIRSR" id="PIRSR006278-1"/>
    </source>
</evidence>
<dbReference type="AlphaFoldDB" id="F4MLR0"/>
<dbReference type="Gene3D" id="3.40.50.1100">
    <property type="match status" value="2"/>
</dbReference>
<dbReference type="EMBL" id="FQ032807">
    <property type="protein sequence ID" value="CBL87073.1"/>
    <property type="molecule type" value="Genomic_DNA"/>
</dbReference>
<sequence length="302" mass="33622">MFFENTSNIPNQFVTQINGFSITIKREDLIHPQVSGNKFRKLKYNIQEALRQNAKALVTFGGAYSNHLSATAAAGAKMNLVTHGFVRGEELESKKRNPTLKFCEDQGMQLHFVSRIDYRLKENGPLFTSFLESHEKTYIIPEGGTNELAVQGCTEIITPDDHAFTTVCCSVGTGGTFAGLINASPKKEVLGFVAVSDSSLEEKIRSHTNSNQNGELVYDFDYGGYGNFPPELIAFINDFYKKHKILLDPLYSGKMVFGIFTLIKNKQWRWGNNILVIHTGGIQGIQGANQRLALQGKETIQC</sequence>
<comment type="cofactor">
    <cofactor evidence="1">
        <name>pyridoxal 5'-phosphate</name>
        <dbReference type="ChEBI" id="CHEBI:597326"/>
    </cofactor>
</comment>
<dbReference type="GO" id="GO:0019148">
    <property type="term" value="F:D-cysteine desulfhydrase activity"/>
    <property type="evidence" value="ECO:0007669"/>
    <property type="project" value="TreeGrafter"/>
</dbReference>
<evidence type="ECO:0000256" key="5">
    <source>
        <dbReference type="PIRSR" id="PIRSR006278-2"/>
    </source>
</evidence>
<feature type="domain" description="Tryptophan synthase beta chain-like PALP" evidence="6">
    <location>
        <begin position="14"/>
        <end position="280"/>
    </location>
</feature>
<dbReference type="InterPro" id="IPR036052">
    <property type="entry name" value="TrpB-like_PALP_sf"/>
</dbReference>
<proteinExistence type="inferred from homology"/>
<dbReference type="PANTHER" id="PTHR43780:SF2">
    <property type="entry name" value="1-AMINOCYCLOPROPANE-1-CARBOXYLATE DEAMINASE-RELATED"/>
    <property type="match status" value="1"/>
</dbReference>
<evidence type="ECO:0000259" key="6">
    <source>
        <dbReference type="Pfam" id="PF00291"/>
    </source>
</evidence>
<evidence type="ECO:0000313" key="7">
    <source>
        <dbReference type="EMBL" id="CBL87073.1"/>
    </source>
</evidence>
<feature type="modified residue" description="N6-(pyridoxal phosphate)lysine" evidence="5">
    <location>
        <position position="38"/>
    </location>
</feature>